<keyword evidence="4" id="KW-1185">Reference proteome</keyword>
<feature type="signal peptide" evidence="1">
    <location>
        <begin position="1"/>
        <end position="24"/>
    </location>
</feature>
<sequence>MARCAIALVAMVALFAVMARATVAMEFTEDNMATEQSMQKLYERWCSHHEVARDDIEKTLRFTIFKKNVRRAHAFHKATPSFKLGVNLFADMTDDEMDAYTNCNCIMEEPFDQGASWNDDIRRRLTGAKRER</sequence>
<dbReference type="Gramene" id="LPERR04G25070.1">
    <property type="protein sequence ID" value="LPERR04G25070.1"/>
    <property type="gene ID" value="LPERR04G25070"/>
</dbReference>
<dbReference type="eggNOG" id="KOG1543">
    <property type="taxonomic scope" value="Eukaryota"/>
</dbReference>
<dbReference type="InterPro" id="IPR013201">
    <property type="entry name" value="Prot_inhib_I29"/>
</dbReference>
<dbReference type="Proteomes" id="UP000032180">
    <property type="component" value="Chromosome 4"/>
</dbReference>
<protein>
    <recommendedName>
        <fullName evidence="2">Cathepsin propeptide inhibitor domain-containing protein</fullName>
    </recommendedName>
</protein>
<accession>A0A0D9WB55</accession>
<dbReference type="Pfam" id="PF08246">
    <property type="entry name" value="Inhibitor_I29"/>
    <property type="match status" value="1"/>
</dbReference>
<feature type="domain" description="Cathepsin propeptide inhibitor" evidence="2">
    <location>
        <begin position="42"/>
        <end position="97"/>
    </location>
</feature>
<evidence type="ECO:0000256" key="1">
    <source>
        <dbReference type="SAM" id="SignalP"/>
    </source>
</evidence>
<dbReference type="SMART" id="SM00848">
    <property type="entry name" value="Inhibitor_I29"/>
    <property type="match status" value="1"/>
</dbReference>
<evidence type="ECO:0000313" key="4">
    <source>
        <dbReference type="Proteomes" id="UP000032180"/>
    </source>
</evidence>
<reference evidence="3 4" key="1">
    <citation type="submission" date="2012-08" db="EMBL/GenBank/DDBJ databases">
        <title>Oryza genome evolution.</title>
        <authorList>
            <person name="Wing R.A."/>
        </authorList>
    </citation>
    <scope>NUCLEOTIDE SEQUENCE</scope>
</reference>
<keyword evidence="1" id="KW-0732">Signal</keyword>
<evidence type="ECO:0000259" key="2">
    <source>
        <dbReference type="SMART" id="SM00848"/>
    </source>
</evidence>
<evidence type="ECO:0000313" key="3">
    <source>
        <dbReference type="EnsemblPlants" id="LPERR04G25070.1"/>
    </source>
</evidence>
<feature type="chain" id="PRO_5002348940" description="Cathepsin propeptide inhibitor domain-containing protein" evidence="1">
    <location>
        <begin position="25"/>
        <end position="132"/>
    </location>
</feature>
<dbReference type="HOGENOM" id="CLU_1920111_0_0_1"/>
<organism evidence="3 4">
    <name type="scientific">Leersia perrieri</name>
    <dbReference type="NCBI Taxonomy" id="77586"/>
    <lineage>
        <taxon>Eukaryota</taxon>
        <taxon>Viridiplantae</taxon>
        <taxon>Streptophyta</taxon>
        <taxon>Embryophyta</taxon>
        <taxon>Tracheophyta</taxon>
        <taxon>Spermatophyta</taxon>
        <taxon>Magnoliopsida</taxon>
        <taxon>Liliopsida</taxon>
        <taxon>Poales</taxon>
        <taxon>Poaceae</taxon>
        <taxon>BOP clade</taxon>
        <taxon>Oryzoideae</taxon>
        <taxon>Oryzeae</taxon>
        <taxon>Oryzinae</taxon>
        <taxon>Leersia</taxon>
    </lineage>
</organism>
<reference evidence="4" key="2">
    <citation type="submission" date="2013-12" db="EMBL/GenBank/DDBJ databases">
        <authorList>
            <person name="Yu Y."/>
            <person name="Lee S."/>
            <person name="de Baynast K."/>
            <person name="Wissotski M."/>
            <person name="Liu L."/>
            <person name="Talag J."/>
            <person name="Goicoechea J."/>
            <person name="Angelova A."/>
            <person name="Jetty R."/>
            <person name="Kudrna D."/>
            <person name="Golser W."/>
            <person name="Rivera L."/>
            <person name="Zhang J."/>
            <person name="Wing R."/>
        </authorList>
    </citation>
    <scope>NUCLEOTIDE SEQUENCE</scope>
</reference>
<proteinExistence type="predicted"/>
<dbReference type="AlphaFoldDB" id="A0A0D9WB55"/>
<dbReference type="STRING" id="77586.A0A0D9WB55"/>
<reference evidence="3" key="3">
    <citation type="submission" date="2015-04" db="UniProtKB">
        <authorList>
            <consortium name="EnsemblPlants"/>
        </authorList>
    </citation>
    <scope>IDENTIFICATION</scope>
</reference>
<name>A0A0D9WB55_9ORYZ</name>
<dbReference type="Gene3D" id="1.10.287.2250">
    <property type="match status" value="1"/>
</dbReference>
<dbReference type="EnsemblPlants" id="LPERR04G25070.1">
    <property type="protein sequence ID" value="LPERR04G25070.1"/>
    <property type="gene ID" value="LPERR04G25070"/>
</dbReference>
<dbReference type="SUPFAM" id="SSF54001">
    <property type="entry name" value="Cysteine proteinases"/>
    <property type="match status" value="1"/>
</dbReference>
<dbReference type="InterPro" id="IPR038765">
    <property type="entry name" value="Papain-like_cys_pep_sf"/>
</dbReference>